<dbReference type="Pfam" id="PF00349">
    <property type="entry name" value="Hexokinase_1"/>
    <property type="match status" value="2"/>
</dbReference>
<comment type="function">
    <text evidence="14">Catalyzes the phosphorylation of various hexoses to hexose 6-phosphate.</text>
</comment>
<dbReference type="AlphaFoldDB" id="A0A0L0CB34"/>
<evidence type="ECO:0000313" key="17">
    <source>
        <dbReference type="EMBL" id="KNC29442.1"/>
    </source>
</evidence>
<dbReference type="PANTHER" id="PTHR19443:SF16">
    <property type="entry name" value="HEXOKINASE TYPE 1-RELATED"/>
    <property type="match status" value="1"/>
</dbReference>
<comment type="catalytic activity">
    <reaction evidence="13">
        <text>D-mannose + ATP = D-mannose 6-phosphate + ADP + H(+)</text>
        <dbReference type="Rhea" id="RHEA:11028"/>
        <dbReference type="ChEBI" id="CHEBI:4208"/>
        <dbReference type="ChEBI" id="CHEBI:15378"/>
        <dbReference type="ChEBI" id="CHEBI:30616"/>
        <dbReference type="ChEBI" id="CHEBI:58735"/>
        <dbReference type="ChEBI" id="CHEBI:456216"/>
        <dbReference type="EC" id="2.7.1.1"/>
    </reaction>
    <physiologicalReaction direction="left-to-right" evidence="13">
        <dbReference type="Rhea" id="RHEA:11029"/>
    </physiologicalReaction>
</comment>
<keyword evidence="8" id="KW-0067">ATP-binding</keyword>
<dbReference type="Gene3D" id="3.40.367.20">
    <property type="match status" value="2"/>
</dbReference>
<evidence type="ECO:0000256" key="2">
    <source>
        <dbReference type="ARBA" id="ARBA00005028"/>
    </source>
</evidence>
<organism evidence="17 18">
    <name type="scientific">Lucilia cuprina</name>
    <name type="common">Green bottle fly</name>
    <name type="synonym">Australian sheep blowfly</name>
    <dbReference type="NCBI Taxonomy" id="7375"/>
    <lineage>
        <taxon>Eukaryota</taxon>
        <taxon>Metazoa</taxon>
        <taxon>Ecdysozoa</taxon>
        <taxon>Arthropoda</taxon>
        <taxon>Hexapoda</taxon>
        <taxon>Insecta</taxon>
        <taxon>Pterygota</taxon>
        <taxon>Neoptera</taxon>
        <taxon>Endopterygota</taxon>
        <taxon>Diptera</taxon>
        <taxon>Brachycera</taxon>
        <taxon>Muscomorpha</taxon>
        <taxon>Oestroidea</taxon>
        <taxon>Calliphoridae</taxon>
        <taxon>Luciliinae</taxon>
        <taxon>Lucilia</taxon>
    </lineage>
</organism>
<dbReference type="UniPathway" id="UPA00242"/>
<proteinExistence type="inferred from homology"/>
<dbReference type="PROSITE" id="PS51748">
    <property type="entry name" value="HEXOKINASE_2"/>
    <property type="match status" value="2"/>
</dbReference>
<evidence type="ECO:0000259" key="15">
    <source>
        <dbReference type="Pfam" id="PF00349"/>
    </source>
</evidence>
<name>A0A0L0CB34_LUCCU</name>
<keyword evidence="5" id="KW-0808">Transferase</keyword>
<reference evidence="17 18" key="1">
    <citation type="journal article" date="2015" name="Nat. Commun.">
        <title>Lucilia cuprina genome unlocks parasitic fly biology to underpin future interventions.</title>
        <authorList>
            <person name="Anstead C.A."/>
            <person name="Korhonen P.K."/>
            <person name="Young N.D."/>
            <person name="Hall R.S."/>
            <person name="Jex A.R."/>
            <person name="Murali S.C."/>
            <person name="Hughes D.S."/>
            <person name="Lee S.F."/>
            <person name="Perry T."/>
            <person name="Stroehlein A.J."/>
            <person name="Ansell B.R."/>
            <person name="Breugelmans B."/>
            <person name="Hofmann A."/>
            <person name="Qu J."/>
            <person name="Dugan S."/>
            <person name="Lee S.L."/>
            <person name="Chao H."/>
            <person name="Dinh H."/>
            <person name="Han Y."/>
            <person name="Doddapaneni H.V."/>
            <person name="Worley K.C."/>
            <person name="Muzny D.M."/>
            <person name="Ioannidis P."/>
            <person name="Waterhouse R.M."/>
            <person name="Zdobnov E.M."/>
            <person name="James P.J."/>
            <person name="Bagnall N.H."/>
            <person name="Kotze A.C."/>
            <person name="Gibbs R.A."/>
            <person name="Richards S."/>
            <person name="Batterham P."/>
            <person name="Gasser R.B."/>
        </authorList>
    </citation>
    <scope>NUCLEOTIDE SEQUENCE [LARGE SCALE GENOMIC DNA]</scope>
    <source>
        <strain evidence="17 18">LS</strain>
        <tissue evidence="17">Full body</tissue>
    </source>
</reference>
<dbReference type="UniPathway" id="UPA00109">
    <property type="reaction ID" value="UER00180"/>
</dbReference>
<dbReference type="FunFam" id="3.40.367.20:FF:000020">
    <property type="entry name" value="Hexokinase-1"/>
    <property type="match status" value="1"/>
</dbReference>
<comment type="catalytic activity">
    <reaction evidence="10">
        <text>a D-hexose + ATP = a D-hexose 6-phosphate + ADP + H(+)</text>
        <dbReference type="Rhea" id="RHEA:22740"/>
        <dbReference type="ChEBI" id="CHEBI:4194"/>
        <dbReference type="ChEBI" id="CHEBI:15378"/>
        <dbReference type="ChEBI" id="CHEBI:30616"/>
        <dbReference type="ChEBI" id="CHEBI:229467"/>
        <dbReference type="ChEBI" id="CHEBI:456216"/>
        <dbReference type="EC" id="2.7.1.1"/>
    </reaction>
    <physiologicalReaction direction="left-to-right" evidence="10">
        <dbReference type="Rhea" id="RHEA:22741"/>
    </physiologicalReaction>
</comment>
<gene>
    <name evidence="17" type="ORF">FF38_00333</name>
</gene>
<evidence type="ECO:0000256" key="11">
    <source>
        <dbReference type="ARBA" id="ARBA00047905"/>
    </source>
</evidence>
<dbReference type="Gene3D" id="3.30.420.40">
    <property type="match status" value="2"/>
</dbReference>
<dbReference type="GO" id="GO:0001678">
    <property type="term" value="P:intracellular glucose homeostasis"/>
    <property type="evidence" value="ECO:0007669"/>
    <property type="project" value="InterPro"/>
</dbReference>
<dbReference type="OMA" id="XGILITW"/>
<feature type="domain" description="Hexokinase N-terminal" evidence="15">
    <location>
        <begin position="517"/>
        <end position="712"/>
    </location>
</feature>
<evidence type="ECO:0000256" key="13">
    <source>
        <dbReference type="ARBA" id="ARBA00050361"/>
    </source>
</evidence>
<keyword evidence="6" id="KW-0547">Nucleotide-binding</keyword>
<dbReference type="GO" id="GO:0005739">
    <property type="term" value="C:mitochondrion"/>
    <property type="evidence" value="ECO:0007669"/>
    <property type="project" value="TreeGrafter"/>
</dbReference>
<feature type="domain" description="Hexokinase N-terminal" evidence="15">
    <location>
        <begin position="25"/>
        <end position="220"/>
    </location>
</feature>
<dbReference type="InterPro" id="IPR043129">
    <property type="entry name" value="ATPase_NBD"/>
</dbReference>
<dbReference type="EMBL" id="JRES01000664">
    <property type="protein sequence ID" value="KNC29442.1"/>
    <property type="molecule type" value="Genomic_DNA"/>
</dbReference>
<evidence type="ECO:0000313" key="18">
    <source>
        <dbReference type="Proteomes" id="UP000037069"/>
    </source>
</evidence>
<evidence type="ECO:0000256" key="9">
    <source>
        <dbReference type="ARBA" id="ARBA00023152"/>
    </source>
</evidence>
<dbReference type="SUPFAM" id="SSF53067">
    <property type="entry name" value="Actin-like ATPase domain"/>
    <property type="match status" value="4"/>
</dbReference>
<dbReference type="PRINTS" id="PR00475">
    <property type="entry name" value="HEXOKINASE"/>
</dbReference>
<keyword evidence="9" id="KW-0324">Glycolysis</keyword>
<dbReference type="GO" id="GO:0006096">
    <property type="term" value="P:glycolytic process"/>
    <property type="evidence" value="ECO:0007669"/>
    <property type="project" value="UniProtKB-UniPathway"/>
</dbReference>
<dbReference type="GO" id="GO:0005536">
    <property type="term" value="F:D-glucose binding"/>
    <property type="evidence" value="ECO:0007669"/>
    <property type="project" value="InterPro"/>
</dbReference>
<protein>
    <recommendedName>
        <fullName evidence="4">hexokinase</fullName>
        <ecNumber evidence="4">2.7.1.1</ecNumber>
    </recommendedName>
</protein>
<evidence type="ECO:0000256" key="10">
    <source>
        <dbReference type="ARBA" id="ARBA00044613"/>
    </source>
</evidence>
<keyword evidence="18" id="KW-1185">Reference proteome</keyword>
<dbReference type="Proteomes" id="UP000037069">
    <property type="component" value="Unassembled WGS sequence"/>
</dbReference>
<dbReference type="InterPro" id="IPR022673">
    <property type="entry name" value="Hexokinase_C"/>
</dbReference>
<dbReference type="GO" id="GO:0008865">
    <property type="term" value="F:fructokinase activity"/>
    <property type="evidence" value="ECO:0007669"/>
    <property type="project" value="TreeGrafter"/>
</dbReference>
<evidence type="ECO:0000256" key="5">
    <source>
        <dbReference type="ARBA" id="ARBA00022679"/>
    </source>
</evidence>
<dbReference type="GO" id="GO:0006006">
    <property type="term" value="P:glucose metabolic process"/>
    <property type="evidence" value="ECO:0007669"/>
    <property type="project" value="TreeGrafter"/>
</dbReference>
<accession>A0A0L0CB34</accession>
<dbReference type="FunFam" id="3.30.420.40:FF:000095">
    <property type="entry name" value="Phosphotransferase"/>
    <property type="match status" value="1"/>
</dbReference>
<evidence type="ECO:0000256" key="8">
    <source>
        <dbReference type="ARBA" id="ARBA00022840"/>
    </source>
</evidence>
<dbReference type="Pfam" id="PF03727">
    <property type="entry name" value="Hexokinase_2"/>
    <property type="match status" value="2"/>
</dbReference>
<comment type="pathway">
    <text evidence="1">Carbohydrate degradation; glycolysis; D-glyceraldehyde 3-phosphate and glycerone phosphate from D-glucose: step 1/4.</text>
</comment>
<comment type="catalytic activity">
    <reaction evidence="11">
        <text>D-fructose + ATP = D-fructose 6-phosphate + ADP + H(+)</text>
        <dbReference type="Rhea" id="RHEA:16125"/>
        <dbReference type="ChEBI" id="CHEBI:15378"/>
        <dbReference type="ChEBI" id="CHEBI:30616"/>
        <dbReference type="ChEBI" id="CHEBI:37721"/>
        <dbReference type="ChEBI" id="CHEBI:61527"/>
        <dbReference type="ChEBI" id="CHEBI:456216"/>
        <dbReference type="EC" id="2.7.1.1"/>
    </reaction>
    <physiologicalReaction direction="left-to-right" evidence="11">
        <dbReference type="Rhea" id="RHEA:16126"/>
    </physiologicalReaction>
</comment>
<dbReference type="GO" id="GO:0005524">
    <property type="term" value="F:ATP binding"/>
    <property type="evidence" value="ECO:0007669"/>
    <property type="project" value="UniProtKB-KW"/>
</dbReference>
<comment type="catalytic activity">
    <reaction evidence="12">
        <text>D-glucose + ATP = D-glucose 6-phosphate + ADP + H(+)</text>
        <dbReference type="Rhea" id="RHEA:17825"/>
        <dbReference type="ChEBI" id="CHEBI:4167"/>
        <dbReference type="ChEBI" id="CHEBI:15378"/>
        <dbReference type="ChEBI" id="CHEBI:30616"/>
        <dbReference type="ChEBI" id="CHEBI:61548"/>
        <dbReference type="ChEBI" id="CHEBI:456216"/>
        <dbReference type="EC" id="2.7.1.1"/>
    </reaction>
    <physiologicalReaction direction="left-to-right" evidence="12">
        <dbReference type="Rhea" id="RHEA:17826"/>
    </physiologicalReaction>
</comment>
<evidence type="ECO:0000256" key="12">
    <source>
        <dbReference type="ARBA" id="ARBA00048160"/>
    </source>
</evidence>
<dbReference type="CDD" id="cd24019">
    <property type="entry name" value="ASKHA_NBD_HK_meta"/>
    <property type="match status" value="1"/>
</dbReference>
<dbReference type="GO" id="GO:0004340">
    <property type="term" value="F:glucokinase activity"/>
    <property type="evidence" value="ECO:0007669"/>
    <property type="project" value="TreeGrafter"/>
</dbReference>
<evidence type="ECO:0000256" key="7">
    <source>
        <dbReference type="ARBA" id="ARBA00022777"/>
    </source>
</evidence>
<evidence type="ECO:0000256" key="14">
    <source>
        <dbReference type="ARBA" id="ARBA00059457"/>
    </source>
</evidence>
<sequence>MFQDSITTSNDGFIKGNEKPNRRIIEELCQPLQLDFETLTKVKELFLKDLKMGLGKNTNAQAVVKCFLTYVQKLPTGCEKGRCLVLDLGGSNFRVVLMNFDGQMKYKITVEKFHIPDNLLEGSGLNLFNFVAECLSNFVKNLNLHMEEMPLAFSFAFPIKQKGLHEGELVGWGKNFNLPDVIGRNVVELLQEAVERRGQIKISTYVLMNDTTAVLMSCAFKNHYGKIGVIMDNGCNACYLEQVKYITTFQDNNTIPTIPTMVINTEWGFFGDNGSLDFIRTNWDLIIDAHSTTRTKRTFEKMVAGLYLGALVRLIMLDCIKSAVLLQGELTSELKKTNSFQTSYVFDIESQSPGSHYITREILHILGYRKPSNADCENVRFICKVVSKRSADLVAATLACLIDRIGDPFITIGIDGNIFRCHSLYEKYLREKLRNLVKPEHKFDFIVSEAGTGCGAALVAIGVAKHNRVVEKRKSRVTNCDVILNNANEKLPKQKSKKIYFKMSLENDEQKNRDTILEICKPLVLDDETLRKVKDLFLNDIKMGLCKATNPQATVKCWVTYVQSLPTGCETGKFLALDLGGTNFRVLCIHLEGQTNFRMDFEVYAIPEKLLVGPGRDLFDHIAECLAKFVKTLGAQEDEVLPMGFTFSFPLKQTGLIKGELVAWTKGFNCPGVVGRDVVELLREALDRRGDIKVGITAILNDTTGTLMSCAWKNPNCKIGLIVGTGSNACYLEQIKNIDTFEPEPNNRVPTMIINCEWGAFGDKGCLEFVRTKYDRQIDETTHNRGRQIFEKMLSGMYLGELVRLIMLDCCKAGALFKGNESEQLRKGDSFKTKYISQIEEENRGTYVIAREILEILGYKSPTDGDCENVRYICECISRRSAHLVAANLACLIDRIGDPYVVVGIDGSVYRFHPHYHNLLTQKIKCLARPEHKFDLMLSEDGSGRGAALVAAVAARIKSKEKERDEEVGKL</sequence>
<dbReference type="PANTHER" id="PTHR19443">
    <property type="entry name" value="HEXOKINASE"/>
    <property type="match status" value="1"/>
</dbReference>
<evidence type="ECO:0000259" key="16">
    <source>
        <dbReference type="Pfam" id="PF03727"/>
    </source>
</evidence>
<feature type="domain" description="Hexokinase C-terminal" evidence="16">
    <location>
        <begin position="226"/>
        <end position="460"/>
    </location>
</feature>
<dbReference type="OrthoDB" id="419537at2759"/>
<evidence type="ECO:0000256" key="4">
    <source>
        <dbReference type="ARBA" id="ARBA00012324"/>
    </source>
</evidence>
<evidence type="ECO:0000256" key="6">
    <source>
        <dbReference type="ARBA" id="ARBA00022741"/>
    </source>
</evidence>
<comment type="caution">
    <text evidence="17">The sequence shown here is derived from an EMBL/GenBank/DDBJ whole genome shotgun (WGS) entry which is preliminary data.</text>
</comment>
<dbReference type="STRING" id="7375.A0A0L0CB34"/>
<comment type="similarity">
    <text evidence="3">Belongs to the hexokinase family.</text>
</comment>
<evidence type="ECO:0000256" key="1">
    <source>
        <dbReference type="ARBA" id="ARBA00004888"/>
    </source>
</evidence>
<evidence type="ECO:0000256" key="3">
    <source>
        <dbReference type="ARBA" id="ARBA00009225"/>
    </source>
</evidence>
<keyword evidence="7" id="KW-0418">Kinase</keyword>
<feature type="non-terminal residue" evidence="17">
    <location>
        <position position="971"/>
    </location>
</feature>
<dbReference type="GO" id="GO:0005829">
    <property type="term" value="C:cytosol"/>
    <property type="evidence" value="ECO:0007669"/>
    <property type="project" value="TreeGrafter"/>
</dbReference>
<dbReference type="InterPro" id="IPR022672">
    <property type="entry name" value="Hexokinase_N"/>
</dbReference>
<dbReference type="InterPro" id="IPR001312">
    <property type="entry name" value="Hexokinase"/>
</dbReference>
<comment type="pathway">
    <text evidence="2">Carbohydrate metabolism; hexose metabolism.</text>
</comment>
<dbReference type="FunFam" id="3.30.420.40:FF:000805">
    <property type="entry name" value="Hexokinase-2"/>
    <property type="match status" value="1"/>
</dbReference>
<dbReference type="FunFam" id="3.40.367.20:FF:000005">
    <property type="entry name" value="Phosphotransferase"/>
    <property type="match status" value="1"/>
</dbReference>
<dbReference type="EC" id="2.7.1.1" evidence="4"/>
<feature type="domain" description="Hexokinase C-terminal" evidence="16">
    <location>
        <begin position="718"/>
        <end position="953"/>
    </location>
</feature>